<dbReference type="HOGENOM" id="CLU_1463220_0_0_1"/>
<reference evidence="3" key="1">
    <citation type="journal article" date="2011" name="Nat. Genet.">
        <title>The Arabidopsis lyrata genome sequence and the basis of rapid genome size change.</title>
        <authorList>
            <person name="Hu T.T."/>
            <person name="Pattyn P."/>
            <person name="Bakker E.G."/>
            <person name="Cao J."/>
            <person name="Cheng J.-F."/>
            <person name="Clark R.M."/>
            <person name="Fahlgren N."/>
            <person name="Fawcett J.A."/>
            <person name="Grimwood J."/>
            <person name="Gundlach H."/>
            <person name="Haberer G."/>
            <person name="Hollister J.D."/>
            <person name="Ossowski S."/>
            <person name="Ottilar R.P."/>
            <person name="Salamov A.A."/>
            <person name="Schneeberger K."/>
            <person name="Spannagl M."/>
            <person name="Wang X."/>
            <person name="Yang L."/>
            <person name="Nasrallah M.E."/>
            <person name="Bergelson J."/>
            <person name="Carrington J.C."/>
            <person name="Gaut B.S."/>
            <person name="Schmutz J."/>
            <person name="Mayer K.F.X."/>
            <person name="Van de Peer Y."/>
            <person name="Grigoriev I.V."/>
            <person name="Nordborg M."/>
            <person name="Weigel D."/>
            <person name="Guo Y.-L."/>
        </authorList>
    </citation>
    <scope>NUCLEOTIDE SEQUENCE [LARGE SCALE GENOMIC DNA]</scope>
    <source>
        <strain evidence="3">cv. MN47</strain>
    </source>
</reference>
<evidence type="ECO:0000313" key="2">
    <source>
        <dbReference type="EMBL" id="EFH47187.1"/>
    </source>
</evidence>
<evidence type="ECO:0000259" key="1">
    <source>
        <dbReference type="Pfam" id="PF07734"/>
    </source>
</evidence>
<dbReference type="Pfam" id="PF07734">
    <property type="entry name" value="FBA_1"/>
    <property type="match status" value="1"/>
</dbReference>
<protein>
    <submittedName>
        <fullName evidence="2">Predicted protein</fullName>
    </submittedName>
</protein>
<feature type="domain" description="F-box associated beta-propeller type 1" evidence="1">
    <location>
        <begin position="54"/>
        <end position="145"/>
    </location>
</feature>
<dbReference type="EMBL" id="GL348718">
    <property type="protein sequence ID" value="EFH47187.1"/>
    <property type="molecule type" value="Genomic_DNA"/>
</dbReference>
<dbReference type="AlphaFoldDB" id="D7M734"/>
<accession>D7M734</accession>
<dbReference type="STRING" id="81972.D7M734"/>
<dbReference type="SUPFAM" id="SSF50965">
    <property type="entry name" value="Galactose oxidase, central domain"/>
    <property type="match status" value="1"/>
</dbReference>
<keyword evidence="3" id="KW-1185">Reference proteome</keyword>
<dbReference type="Proteomes" id="UP000008694">
    <property type="component" value="Unassembled WGS sequence"/>
</dbReference>
<evidence type="ECO:0000313" key="3">
    <source>
        <dbReference type="Proteomes" id="UP000008694"/>
    </source>
</evidence>
<name>D7M734_ARALL</name>
<gene>
    <name evidence="2" type="ORF">ARALYDRAFT_660009</name>
</gene>
<organism evidence="3">
    <name type="scientific">Arabidopsis lyrata subsp. lyrata</name>
    <name type="common">Lyre-leaved rock-cress</name>
    <dbReference type="NCBI Taxonomy" id="81972"/>
    <lineage>
        <taxon>Eukaryota</taxon>
        <taxon>Viridiplantae</taxon>
        <taxon>Streptophyta</taxon>
        <taxon>Embryophyta</taxon>
        <taxon>Tracheophyta</taxon>
        <taxon>Spermatophyta</taxon>
        <taxon>Magnoliopsida</taxon>
        <taxon>eudicotyledons</taxon>
        <taxon>Gunneridae</taxon>
        <taxon>Pentapetalae</taxon>
        <taxon>rosids</taxon>
        <taxon>malvids</taxon>
        <taxon>Brassicales</taxon>
        <taxon>Brassicaceae</taxon>
        <taxon>Camelineae</taxon>
        <taxon>Arabidopsis</taxon>
    </lineage>
</organism>
<dbReference type="InterPro" id="IPR011043">
    <property type="entry name" value="Gal_Oxase/kelch_b-propeller"/>
</dbReference>
<sequence>MYVLDPATRWYRRLPEARFQALYCDTTNRVSEPLLGFGKDNIKGIYKLVWLYNSDCVDLDGQTNTCEVFSFNNNKETQVLSFDLHTETFKVMANIPVGDAPHERIAMCTLNDRLCLSEDKGDTQTIWSLNQANMTWHKTYSVQLSLVLKRNILTHGHRSHPFSTTGYCFMIAATTSPRWWYTIID</sequence>
<proteinExistence type="predicted"/>
<dbReference type="Gramene" id="Al_scaffold_0006_74">
    <property type="protein sequence ID" value="Al_scaffold_0006_74"/>
    <property type="gene ID" value="Al_scaffold_0006_74"/>
</dbReference>
<dbReference type="InterPro" id="IPR006527">
    <property type="entry name" value="F-box-assoc_dom_typ1"/>
</dbReference>